<protein>
    <recommendedName>
        <fullName evidence="6">Oligopeptidase F</fullName>
        <ecNumber evidence="6">3.4.24.-</ecNumber>
    </recommendedName>
</protein>
<reference evidence="9 11" key="2">
    <citation type="submission" date="2020-11" db="EMBL/GenBank/DDBJ databases">
        <authorList>
            <consortium name="Pathogen Informatics"/>
        </authorList>
    </citation>
    <scope>NUCLEOTIDE SEQUENCE [LARGE SCALE GENOMIC DNA]</scope>
    <source>
        <strain evidence="9 11">NCTC12218</strain>
    </source>
</reference>
<dbReference type="SUPFAM" id="SSF55486">
    <property type="entry name" value="Metalloproteases ('zincins'), catalytic domain"/>
    <property type="match status" value="1"/>
</dbReference>
<dbReference type="Pfam" id="PF01432">
    <property type="entry name" value="Peptidase_M3"/>
    <property type="match status" value="1"/>
</dbReference>
<keyword evidence="3 6" id="KW-0378">Hydrolase</keyword>
<dbReference type="Gene3D" id="1.10.1370.20">
    <property type="entry name" value="Oligoendopeptidase f, C-terminal domain"/>
    <property type="match status" value="1"/>
</dbReference>
<dbReference type="InterPro" id="IPR001567">
    <property type="entry name" value="Pept_M3A_M3B_dom"/>
</dbReference>
<dbReference type="Pfam" id="PF08439">
    <property type="entry name" value="Peptidase_M3_N"/>
    <property type="match status" value="1"/>
</dbReference>
<dbReference type="Proteomes" id="UP000264146">
    <property type="component" value="Chromosome"/>
</dbReference>
<dbReference type="GO" id="GO:0006518">
    <property type="term" value="P:peptide metabolic process"/>
    <property type="evidence" value="ECO:0007669"/>
    <property type="project" value="TreeGrafter"/>
</dbReference>
<dbReference type="PANTHER" id="PTHR11804:SF45">
    <property type="entry name" value="SIMILAR TO OLIGOENDOPEPTIDASE"/>
    <property type="match status" value="1"/>
</dbReference>
<feature type="domain" description="Peptidase M3A/M3B catalytic" evidence="7">
    <location>
        <begin position="203"/>
        <end position="582"/>
    </location>
</feature>
<comment type="cofactor">
    <cofactor evidence="6">
        <name>Zn(2+)</name>
        <dbReference type="ChEBI" id="CHEBI:29105"/>
    </cofactor>
    <text evidence="6">Binds 1 zinc ion.</text>
</comment>
<keyword evidence="1 6" id="KW-0645">Protease</keyword>
<dbReference type="RefSeq" id="WP_126496116.1">
    <property type="nucleotide sequence ID" value="NZ_LR962863.1"/>
</dbReference>
<evidence type="ECO:0000313" key="9">
    <source>
        <dbReference type="EMBL" id="CAD7359879.1"/>
    </source>
</evidence>
<evidence type="ECO:0000313" key="11">
    <source>
        <dbReference type="Proteomes" id="UP000264146"/>
    </source>
</evidence>
<proteinExistence type="inferred from homology"/>
<organism evidence="10">
    <name type="scientific">Staphylococcus schleiferi</name>
    <dbReference type="NCBI Taxonomy" id="1295"/>
    <lineage>
        <taxon>Bacteria</taxon>
        <taxon>Bacillati</taxon>
        <taxon>Bacillota</taxon>
        <taxon>Bacilli</taxon>
        <taxon>Bacillales</taxon>
        <taxon>Staphylococcaceae</taxon>
        <taxon>Staphylococcus</taxon>
    </lineage>
</organism>
<dbReference type="Gene3D" id="1.20.140.70">
    <property type="entry name" value="Oligopeptidase f, N-terminal domain"/>
    <property type="match status" value="1"/>
</dbReference>
<evidence type="ECO:0000259" key="8">
    <source>
        <dbReference type="Pfam" id="PF08439"/>
    </source>
</evidence>
<dbReference type="EMBL" id="LR962863">
    <property type="protein sequence ID" value="CAD7359879.1"/>
    <property type="molecule type" value="Genomic_DNA"/>
</dbReference>
<evidence type="ECO:0000259" key="7">
    <source>
        <dbReference type="Pfam" id="PF01432"/>
    </source>
</evidence>
<keyword evidence="4 6" id="KW-0862">Zinc</keyword>
<dbReference type="InterPro" id="IPR042088">
    <property type="entry name" value="OligoPept_F_C"/>
</dbReference>
<evidence type="ECO:0000256" key="1">
    <source>
        <dbReference type="ARBA" id="ARBA00022670"/>
    </source>
</evidence>
<dbReference type="InterPro" id="IPR004438">
    <property type="entry name" value="Peptidase_M3B"/>
</dbReference>
<dbReference type="PANTHER" id="PTHR11804">
    <property type="entry name" value="PROTEASE M3 THIMET OLIGOPEPTIDASE-RELATED"/>
    <property type="match status" value="1"/>
</dbReference>
<evidence type="ECO:0000256" key="6">
    <source>
        <dbReference type="RuleBase" id="RU368091"/>
    </source>
</evidence>
<accession>A0A7Z7VY05</accession>
<name>A0A7Z7VY05_STASC</name>
<dbReference type="EC" id="3.4.24.-" evidence="6"/>
<dbReference type="InterPro" id="IPR013647">
    <property type="entry name" value="OligopepF_N_dom"/>
</dbReference>
<dbReference type="GO" id="GO:0006508">
    <property type="term" value="P:proteolysis"/>
    <property type="evidence" value="ECO:0007669"/>
    <property type="project" value="UniProtKB-KW"/>
</dbReference>
<evidence type="ECO:0000256" key="4">
    <source>
        <dbReference type="ARBA" id="ARBA00022833"/>
    </source>
</evidence>
<dbReference type="InterPro" id="IPR045090">
    <property type="entry name" value="Pept_M3A_M3B"/>
</dbReference>
<sequence length="607" mass="69413">MSQKLPHRTEVPTAETWDLSDLYADSAAYEKAIHALYQDAQGFKAQYEGQLNQLDTIKKGLEAFSQILIELDRAGNYAELLLSVDTTDAERQRLSALFSTNYGKILSQLSFVESELLSLDKETMDTAINELPYGYYLKQLQKRQPHQLHAKAEEALASMAPAFSSASEIYGITKMLDIDFGSFEVNGQQYDMDYTTFEGYYEDHEDTDLRRKSFRHFSDTIKKYEHTTAAVYNAQVQREKLEADLRGYDSVIEYLLEEQDVTLEMYHRQIDTIMSDLAPIMRKYAEIIQRTNKLDELRFEDLKISVDPTYEPEITIEESKKYIFGALDVLGADYVKMLNQAYDERWIDFPQNKGKQTGAYCASPYASHSYIFISWTGKMTEAFVLAHELGHAGHFTFAQAHQNYLQSEASMYFVEAPSTMNEMLMLNYLFKNSHNPRFKRWAIGSILARTYYHNMVTHLLEAAYQREVYQRVDKGESLNAPALNEIKLDVIKAFWGDVVTYTPGAELTWMRQPHYYMGLYSYTYSAGLTIGTIMAQRIKNEGQPAVEDWLTALKAGGSVSPTEIAKIAGIDITTDQPLKETIQYIGQLVDELEALTNEIEAGTDSEK</sequence>
<dbReference type="CDD" id="cd09609">
    <property type="entry name" value="M3B_PepF"/>
    <property type="match status" value="1"/>
</dbReference>
<comment type="similarity">
    <text evidence="6">Belongs to the peptidase M3B family.</text>
</comment>
<dbReference type="NCBIfam" id="TIGR00181">
    <property type="entry name" value="pepF"/>
    <property type="match status" value="1"/>
</dbReference>
<comment type="function">
    <text evidence="6">Has oligopeptidase activity and degrades a variety of small bioactive peptides.</text>
</comment>
<evidence type="ECO:0000256" key="3">
    <source>
        <dbReference type="ARBA" id="ARBA00022801"/>
    </source>
</evidence>
<gene>
    <name evidence="10" type="primary">pepF1_1</name>
    <name evidence="10" type="ORF">NCTC12218_01541</name>
</gene>
<keyword evidence="5 6" id="KW-0482">Metalloprotease</keyword>
<reference evidence="10" key="1">
    <citation type="submission" date="2018-06" db="EMBL/GenBank/DDBJ databases">
        <authorList>
            <consortium name="Pathogen Informatics"/>
            <person name="Doyle S."/>
        </authorList>
    </citation>
    <scope>NUCLEOTIDE SEQUENCE [LARGE SCALE GENOMIC DNA]</scope>
    <source>
        <strain evidence="10">NCTC12218</strain>
    </source>
</reference>
<dbReference type="AlphaFoldDB" id="A0A7Z7VY05"/>
<evidence type="ECO:0000256" key="2">
    <source>
        <dbReference type="ARBA" id="ARBA00022723"/>
    </source>
</evidence>
<dbReference type="InterPro" id="IPR034009">
    <property type="entry name" value="M3B_PepF_4"/>
</dbReference>
<feature type="domain" description="Oligopeptidase F N-terminal" evidence="8">
    <location>
        <begin position="115"/>
        <end position="180"/>
    </location>
</feature>
<dbReference type="EMBL" id="UHEF01000001">
    <property type="protein sequence ID" value="SUM89098.1"/>
    <property type="molecule type" value="Genomic_DNA"/>
</dbReference>
<evidence type="ECO:0000313" key="10">
    <source>
        <dbReference type="EMBL" id="SUM89098.1"/>
    </source>
</evidence>
<keyword evidence="2 6" id="KW-0479">Metal-binding</keyword>
<dbReference type="GO" id="GO:0046872">
    <property type="term" value="F:metal ion binding"/>
    <property type="evidence" value="ECO:0007669"/>
    <property type="project" value="UniProtKB-UniRule"/>
</dbReference>
<dbReference type="GO" id="GO:0004222">
    <property type="term" value="F:metalloendopeptidase activity"/>
    <property type="evidence" value="ECO:0007669"/>
    <property type="project" value="UniProtKB-UniRule"/>
</dbReference>
<evidence type="ECO:0000256" key="5">
    <source>
        <dbReference type="ARBA" id="ARBA00023049"/>
    </source>
</evidence>